<evidence type="ECO:0000313" key="2">
    <source>
        <dbReference type="EMBL" id="KAK9933053.1"/>
    </source>
</evidence>
<evidence type="ECO:0000256" key="1">
    <source>
        <dbReference type="SAM" id="SignalP"/>
    </source>
</evidence>
<feature type="signal peptide" evidence="1">
    <location>
        <begin position="1"/>
        <end position="26"/>
    </location>
</feature>
<dbReference type="EMBL" id="JBEDUW010000004">
    <property type="protein sequence ID" value="KAK9933053.1"/>
    <property type="molecule type" value="Genomic_DNA"/>
</dbReference>
<comment type="caution">
    <text evidence="2">The sequence shown here is derived from an EMBL/GenBank/DDBJ whole genome shotgun (WGS) entry which is preliminary data.</text>
</comment>
<evidence type="ECO:0000313" key="3">
    <source>
        <dbReference type="Proteomes" id="UP001457282"/>
    </source>
</evidence>
<name>A0AAW1X7T7_RUBAR</name>
<keyword evidence="1" id="KW-0732">Signal</keyword>
<protein>
    <submittedName>
        <fullName evidence="2">Uncharacterized protein</fullName>
    </submittedName>
</protein>
<sequence>MSLRKMLKVSLLMLLAMALAATSAHARLDLFGQLRTSMNQPNPNSEAGVLQLLVKGKGKSNVDDEPLGAIPYTECINTCENCWCTLKWPPESNICICGDKIKSKNLAAAVQEVESSSSKAKSDCGKNTASNSKKPAIQNLGDEKKVVLRTKAKLDPIPFYECIETCEICICDRRAPEFAMCFCLDPKAAGRALPI</sequence>
<accession>A0AAW1X7T7</accession>
<keyword evidence="3" id="KW-1185">Reference proteome</keyword>
<reference evidence="2 3" key="1">
    <citation type="journal article" date="2023" name="G3 (Bethesda)">
        <title>A chromosome-length genome assembly and annotation of blackberry (Rubus argutus, cv. 'Hillquist').</title>
        <authorList>
            <person name="Bruna T."/>
            <person name="Aryal R."/>
            <person name="Dudchenko O."/>
            <person name="Sargent D.J."/>
            <person name="Mead D."/>
            <person name="Buti M."/>
            <person name="Cavallini A."/>
            <person name="Hytonen T."/>
            <person name="Andres J."/>
            <person name="Pham M."/>
            <person name="Weisz D."/>
            <person name="Mascagni F."/>
            <person name="Usai G."/>
            <person name="Natali L."/>
            <person name="Bassil N."/>
            <person name="Fernandez G.E."/>
            <person name="Lomsadze A."/>
            <person name="Armour M."/>
            <person name="Olukolu B."/>
            <person name="Poorten T."/>
            <person name="Britton C."/>
            <person name="Davik J."/>
            <person name="Ashrafi H."/>
            <person name="Aiden E.L."/>
            <person name="Borodovsky M."/>
            <person name="Worthington M."/>
        </authorList>
    </citation>
    <scope>NUCLEOTIDE SEQUENCE [LARGE SCALE GENOMIC DNA]</scope>
    <source>
        <strain evidence="2">PI 553951</strain>
    </source>
</reference>
<organism evidence="2 3">
    <name type="scientific">Rubus argutus</name>
    <name type="common">Southern blackberry</name>
    <dbReference type="NCBI Taxonomy" id="59490"/>
    <lineage>
        <taxon>Eukaryota</taxon>
        <taxon>Viridiplantae</taxon>
        <taxon>Streptophyta</taxon>
        <taxon>Embryophyta</taxon>
        <taxon>Tracheophyta</taxon>
        <taxon>Spermatophyta</taxon>
        <taxon>Magnoliopsida</taxon>
        <taxon>eudicotyledons</taxon>
        <taxon>Gunneridae</taxon>
        <taxon>Pentapetalae</taxon>
        <taxon>rosids</taxon>
        <taxon>fabids</taxon>
        <taxon>Rosales</taxon>
        <taxon>Rosaceae</taxon>
        <taxon>Rosoideae</taxon>
        <taxon>Rosoideae incertae sedis</taxon>
        <taxon>Rubus</taxon>
    </lineage>
</organism>
<dbReference type="Proteomes" id="UP001457282">
    <property type="component" value="Unassembled WGS sequence"/>
</dbReference>
<proteinExistence type="predicted"/>
<feature type="chain" id="PRO_5043475236" evidence="1">
    <location>
        <begin position="27"/>
        <end position="195"/>
    </location>
</feature>
<gene>
    <name evidence="2" type="ORF">M0R45_020266</name>
</gene>
<dbReference type="AlphaFoldDB" id="A0AAW1X7T7"/>